<feature type="transmembrane region" description="Helical" evidence="5">
    <location>
        <begin position="94"/>
        <end position="113"/>
    </location>
</feature>
<dbReference type="InParanoid" id="A0A0D1YRK0"/>
<feature type="transmembrane region" description="Helical" evidence="5">
    <location>
        <begin position="57"/>
        <end position="82"/>
    </location>
</feature>
<feature type="transmembrane region" description="Helical" evidence="5">
    <location>
        <begin position="158"/>
        <end position="177"/>
    </location>
</feature>
<evidence type="ECO:0000256" key="3">
    <source>
        <dbReference type="ARBA" id="ARBA00022989"/>
    </source>
</evidence>
<proteinExistence type="predicted"/>
<dbReference type="GO" id="GO:0012505">
    <property type="term" value="C:endomembrane system"/>
    <property type="evidence" value="ECO:0007669"/>
    <property type="project" value="UniProtKB-SubCell"/>
</dbReference>
<evidence type="ECO:0000313" key="6">
    <source>
        <dbReference type="EMBL" id="KIW03252.1"/>
    </source>
</evidence>
<dbReference type="PANTHER" id="PTHR10989:SF16">
    <property type="entry name" value="AT02829P-RELATED"/>
    <property type="match status" value="1"/>
</dbReference>
<evidence type="ECO:0000256" key="2">
    <source>
        <dbReference type="ARBA" id="ARBA00022692"/>
    </source>
</evidence>
<evidence type="ECO:0000256" key="4">
    <source>
        <dbReference type="ARBA" id="ARBA00023136"/>
    </source>
</evidence>
<evidence type="ECO:0008006" key="8">
    <source>
        <dbReference type="Google" id="ProtNLM"/>
    </source>
</evidence>
<dbReference type="AlphaFoldDB" id="A0A0D1YRK0"/>
<sequence>MVDSTANALFQRHPLQRLSSPSRGLSALLHVLGLISFANSFYYLTVTKNPINDSYGWHFQFLTIIGLTISTASFAAGFLADITLSRTLFLLKNSLSVCSAPMEVLISILYWGLRAIDPKLVVPEWAPKLPLSADMGFHAAPAILMVVDLLFFSPPWTIAAAPAMALSSTIAGLYWLWVEKCYEQNKFYPYPIFDEVGHKGRIALFSGSAVVMALATILLKWLYGIVNGTAIANERPGKVKKTS</sequence>
<dbReference type="OrthoDB" id="1898221at2759"/>
<gene>
    <name evidence="6" type="ORF">PV09_05473</name>
</gene>
<keyword evidence="7" id="KW-1185">Reference proteome</keyword>
<protein>
    <recommendedName>
        <fullName evidence="8">Integral membrane protein</fullName>
    </recommendedName>
</protein>
<evidence type="ECO:0000256" key="5">
    <source>
        <dbReference type="SAM" id="Phobius"/>
    </source>
</evidence>
<feature type="transmembrane region" description="Helical" evidence="5">
    <location>
        <begin position="202"/>
        <end position="223"/>
    </location>
</feature>
<evidence type="ECO:0000313" key="7">
    <source>
        <dbReference type="Proteomes" id="UP000053259"/>
    </source>
</evidence>
<keyword evidence="4 5" id="KW-0472">Membrane</keyword>
<dbReference type="GO" id="GO:0016020">
    <property type="term" value="C:membrane"/>
    <property type="evidence" value="ECO:0007669"/>
    <property type="project" value="InterPro"/>
</dbReference>
<evidence type="ECO:0000256" key="1">
    <source>
        <dbReference type="ARBA" id="ARBA00004127"/>
    </source>
</evidence>
<dbReference type="Proteomes" id="UP000053259">
    <property type="component" value="Unassembled WGS sequence"/>
</dbReference>
<dbReference type="VEuPathDB" id="FungiDB:PV09_05473"/>
<keyword evidence="2 5" id="KW-0812">Transmembrane</keyword>
<organism evidence="6 7">
    <name type="scientific">Verruconis gallopava</name>
    <dbReference type="NCBI Taxonomy" id="253628"/>
    <lineage>
        <taxon>Eukaryota</taxon>
        <taxon>Fungi</taxon>
        <taxon>Dikarya</taxon>
        <taxon>Ascomycota</taxon>
        <taxon>Pezizomycotina</taxon>
        <taxon>Dothideomycetes</taxon>
        <taxon>Pleosporomycetidae</taxon>
        <taxon>Venturiales</taxon>
        <taxon>Sympoventuriaceae</taxon>
        <taxon>Verruconis</taxon>
    </lineage>
</organism>
<feature type="transmembrane region" description="Helical" evidence="5">
    <location>
        <begin position="25"/>
        <end position="45"/>
    </location>
</feature>
<dbReference type="RefSeq" id="XP_016213121.1">
    <property type="nucleotide sequence ID" value="XM_016358982.1"/>
</dbReference>
<comment type="subcellular location">
    <subcellularLocation>
        <location evidence="1">Endomembrane system</location>
        <topology evidence="1">Multi-pass membrane protein</topology>
    </subcellularLocation>
</comment>
<dbReference type="GeneID" id="27313446"/>
<dbReference type="EMBL" id="KN847545">
    <property type="protein sequence ID" value="KIW03252.1"/>
    <property type="molecule type" value="Genomic_DNA"/>
</dbReference>
<dbReference type="Pfam" id="PF04750">
    <property type="entry name" value="Far-17a_AIG1"/>
    <property type="match status" value="1"/>
</dbReference>
<name>A0A0D1YRK0_9PEZI</name>
<dbReference type="InterPro" id="IPR006838">
    <property type="entry name" value="ADTRP_AIG1"/>
</dbReference>
<dbReference type="HOGENOM" id="CLU_081915_0_0_1"/>
<keyword evidence="3 5" id="KW-1133">Transmembrane helix</keyword>
<dbReference type="PANTHER" id="PTHR10989">
    <property type="entry name" value="ANDROGEN-INDUCED PROTEIN 1-RELATED"/>
    <property type="match status" value="1"/>
</dbReference>
<accession>A0A0D1YRK0</accession>
<reference evidence="6 7" key="1">
    <citation type="submission" date="2015-01" db="EMBL/GenBank/DDBJ databases">
        <title>The Genome Sequence of Ochroconis gallopava CBS43764.</title>
        <authorList>
            <consortium name="The Broad Institute Genomics Platform"/>
            <person name="Cuomo C."/>
            <person name="de Hoog S."/>
            <person name="Gorbushina A."/>
            <person name="Stielow B."/>
            <person name="Teixiera M."/>
            <person name="Abouelleil A."/>
            <person name="Chapman S.B."/>
            <person name="Priest M."/>
            <person name="Young S.K."/>
            <person name="Wortman J."/>
            <person name="Nusbaum C."/>
            <person name="Birren B."/>
        </authorList>
    </citation>
    <scope>NUCLEOTIDE SEQUENCE [LARGE SCALE GENOMIC DNA]</scope>
    <source>
        <strain evidence="6 7">CBS 43764</strain>
    </source>
</reference>